<name>A0ACC3T6B7_LIPKO</name>
<proteinExistence type="predicted"/>
<reference evidence="2" key="1">
    <citation type="journal article" date="2024" name="Front. Bioeng. Biotechnol.">
        <title>Genome-scale model development and genomic sequencing of the oleaginous clade Lipomyces.</title>
        <authorList>
            <person name="Czajka J.J."/>
            <person name="Han Y."/>
            <person name="Kim J."/>
            <person name="Mondo S.J."/>
            <person name="Hofstad B.A."/>
            <person name="Robles A."/>
            <person name="Haridas S."/>
            <person name="Riley R."/>
            <person name="LaButti K."/>
            <person name="Pangilinan J."/>
            <person name="Andreopoulos W."/>
            <person name="Lipzen A."/>
            <person name="Yan J."/>
            <person name="Wang M."/>
            <person name="Ng V."/>
            <person name="Grigoriev I.V."/>
            <person name="Spatafora J.W."/>
            <person name="Magnuson J.K."/>
            <person name="Baker S.E."/>
            <person name="Pomraning K.R."/>
        </authorList>
    </citation>
    <scope>NUCLEOTIDE SEQUENCE [LARGE SCALE GENOMIC DNA]</scope>
    <source>
        <strain evidence="2">CBS 7786</strain>
    </source>
</reference>
<evidence type="ECO:0000313" key="1">
    <source>
        <dbReference type="EMBL" id="KAK9239478.1"/>
    </source>
</evidence>
<gene>
    <name evidence="1" type="ORF">V1525DRAFT_398204</name>
</gene>
<keyword evidence="1" id="KW-0378">Hydrolase</keyword>
<protein>
    <submittedName>
        <fullName evidence="1">Alpha/Beta hydrolase protein</fullName>
    </submittedName>
</protein>
<dbReference type="EMBL" id="MU971346">
    <property type="protein sequence ID" value="KAK9239478.1"/>
    <property type="molecule type" value="Genomic_DNA"/>
</dbReference>
<evidence type="ECO:0000313" key="2">
    <source>
        <dbReference type="Proteomes" id="UP001433508"/>
    </source>
</evidence>
<organism evidence="1 2">
    <name type="scientific">Lipomyces kononenkoae</name>
    <name type="common">Yeast</name>
    <dbReference type="NCBI Taxonomy" id="34357"/>
    <lineage>
        <taxon>Eukaryota</taxon>
        <taxon>Fungi</taxon>
        <taxon>Dikarya</taxon>
        <taxon>Ascomycota</taxon>
        <taxon>Saccharomycotina</taxon>
        <taxon>Lipomycetes</taxon>
        <taxon>Lipomycetales</taxon>
        <taxon>Lipomycetaceae</taxon>
        <taxon>Lipomyces</taxon>
    </lineage>
</organism>
<accession>A0ACC3T6B7</accession>
<dbReference type="Proteomes" id="UP001433508">
    <property type="component" value="Unassembled WGS sequence"/>
</dbReference>
<comment type="caution">
    <text evidence="1">The sequence shown here is derived from an EMBL/GenBank/DDBJ whole genome shotgun (WGS) entry which is preliminary data.</text>
</comment>
<sequence length="443" mass="49612">MSKSNDSLSATAAVSSSSASRPQSELDESDLSHSPPPPPPMSSEKPRPRRTFMSALARMEMPLDFKTAMSQWWHTPPLDVAERKVLSFLPFFPSPDATRKAESKMVELSKGRSLNEFEVTRTTEAVEEELVVLHGYGAGLAFFYRNFDGLSQVPGWRLHALDLLGYGRSSRPRFKIKAKDKYEAVHAAEDWFIDSLEEWREKRGIEKFTLMAHSMGGYIGVAYALRHPERIKKLILVSPAGVPRDPWVVHEDETHPPSSGLSSEFTRSQADTTKHSTKPADKRAMELKRPIPNWLVFLWERHVSPFSFVRNTGPLGPQLVSLWTSNRFSLLPQDEANALHDYVLGLFTARGSGEYAITRLLAPGAYARIALLDRIHALRVPTLWMYGENDWMDIKAGVKAASKMRANGVASACVVIEKAGHHLYLDNPASFNAAVVDAMRRSE</sequence>
<keyword evidence="2" id="KW-1185">Reference proteome</keyword>